<dbReference type="RefSeq" id="WP_075975803.1">
    <property type="nucleotide sequence ID" value="NZ_MKQR01000016.1"/>
</dbReference>
<dbReference type="SUPFAM" id="SSF50129">
    <property type="entry name" value="GroES-like"/>
    <property type="match status" value="1"/>
</dbReference>
<dbReference type="InterPro" id="IPR011032">
    <property type="entry name" value="GroES-like_sf"/>
</dbReference>
<keyword evidence="2" id="KW-0862">Zinc</keyword>
<accession>A0A1Q9LKW6</accession>
<dbReference type="PANTHER" id="PTHR44154:SF1">
    <property type="entry name" value="QUINONE OXIDOREDUCTASE"/>
    <property type="match status" value="1"/>
</dbReference>
<keyword evidence="2" id="KW-0479">Metal-binding</keyword>
<evidence type="ECO:0000313" key="5">
    <source>
        <dbReference type="Proteomes" id="UP000186040"/>
    </source>
</evidence>
<dbReference type="SMART" id="SM00829">
    <property type="entry name" value="PKS_ER"/>
    <property type="match status" value="1"/>
</dbReference>
<proteinExistence type="inferred from homology"/>
<comment type="caution">
    <text evidence="4">The sequence shown here is derived from an EMBL/GenBank/DDBJ whole genome shotgun (WGS) entry which is preliminary data.</text>
</comment>
<evidence type="ECO:0000256" key="1">
    <source>
        <dbReference type="ARBA" id="ARBA00022857"/>
    </source>
</evidence>
<dbReference type="NCBIfam" id="TIGR02817">
    <property type="entry name" value="adh_fam_1"/>
    <property type="match status" value="1"/>
</dbReference>
<dbReference type="CDD" id="cd08252">
    <property type="entry name" value="AL_MDR"/>
    <property type="match status" value="1"/>
</dbReference>
<keyword evidence="5" id="KW-1185">Reference proteome</keyword>
<dbReference type="InterPro" id="IPR013154">
    <property type="entry name" value="ADH-like_N"/>
</dbReference>
<dbReference type="Pfam" id="PF08240">
    <property type="entry name" value="ADH_N"/>
    <property type="match status" value="1"/>
</dbReference>
<dbReference type="GO" id="GO:0016491">
    <property type="term" value="F:oxidoreductase activity"/>
    <property type="evidence" value="ECO:0007669"/>
    <property type="project" value="UniProtKB-KW"/>
</dbReference>
<evidence type="ECO:0000313" key="4">
    <source>
        <dbReference type="EMBL" id="OLR92660.1"/>
    </source>
</evidence>
<dbReference type="InterPro" id="IPR014182">
    <property type="entry name" value="ADH_Zn_typ-1"/>
</dbReference>
<reference evidence="4 5" key="1">
    <citation type="submission" date="2016-10" db="EMBL/GenBank/DDBJ databases">
        <title>The Draft Genome Sequence of Actinokineospora bangkokensis 44EHWT reveals the biosynthetic pathway of antifungal compounds Thailandins with unusual extender unit butylmalonyl-CoA.</title>
        <authorList>
            <person name="Greule A."/>
            <person name="Intra B."/>
            <person name="Flemming S."/>
            <person name="Rommel M.G."/>
            <person name="Panbangred W."/>
            <person name="Bechthold A."/>
        </authorList>
    </citation>
    <scope>NUCLEOTIDE SEQUENCE [LARGE SCALE GENOMIC DNA]</scope>
    <source>
        <strain evidence="4 5">44EHW</strain>
    </source>
</reference>
<dbReference type="Proteomes" id="UP000186040">
    <property type="component" value="Unassembled WGS sequence"/>
</dbReference>
<dbReference type="STRING" id="1193682.BJP25_21750"/>
<dbReference type="SUPFAM" id="SSF51735">
    <property type="entry name" value="NAD(P)-binding Rossmann-fold domains"/>
    <property type="match status" value="1"/>
</dbReference>
<evidence type="ECO:0000259" key="3">
    <source>
        <dbReference type="SMART" id="SM00829"/>
    </source>
</evidence>
<dbReference type="PANTHER" id="PTHR44154">
    <property type="entry name" value="QUINONE OXIDOREDUCTASE"/>
    <property type="match status" value="1"/>
</dbReference>
<protein>
    <recommendedName>
        <fullName evidence="2">Zinc-type alcohol dehydrogenase-like protein</fullName>
    </recommendedName>
</protein>
<gene>
    <name evidence="4" type="ORF">BJP25_21750</name>
</gene>
<dbReference type="InterPro" id="IPR051603">
    <property type="entry name" value="Zinc-ADH_QOR/CCCR"/>
</dbReference>
<dbReference type="InterPro" id="IPR036291">
    <property type="entry name" value="NAD(P)-bd_dom_sf"/>
</dbReference>
<feature type="domain" description="Enoyl reductase (ER)" evidence="3">
    <location>
        <begin position="16"/>
        <end position="327"/>
    </location>
</feature>
<keyword evidence="2" id="KW-0560">Oxidoreductase</keyword>
<dbReference type="Gene3D" id="3.90.180.10">
    <property type="entry name" value="Medium-chain alcohol dehydrogenases, catalytic domain"/>
    <property type="match status" value="1"/>
</dbReference>
<dbReference type="Gene3D" id="3.40.50.720">
    <property type="entry name" value="NAD(P)-binding Rossmann-like Domain"/>
    <property type="match status" value="1"/>
</dbReference>
<dbReference type="AlphaFoldDB" id="A0A1Q9LKW6"/>
<organism evidence="4 5">
    <name type="scientific">Actinokineospora bangkokensis</name>
    <dbReference type="NCBI Taxonomy" id="1193682"/>
    <lineage>
        <taxon>Bacteria</taxon>
        <taxon>Bacillati</taxon>
        <taxon>Actinomycetota</taxon>
        <taxon>Actinomycetes</taxon>
        <taxon>Pseudonocardiales</taxon>
        <taxon>Pseudonocardiaceae</taxon>
        <taxon>Actinokineospora</taxon>
    </lineage>
</organism>
<sequence>MSTPNTTRAVAALRPGTVDDPDSFVEVDLDLPAPGPHDLLVEVRAVSVNPADHKVRSSFDGDAPKVLGYDAAGVVVAAGERVGAFAVGDEVYYAGSIARPGTNARLHLVDERIVGHKPATLDFAEAAALPLTAITAWETLFDRMRLTADSTGTLLVVAGAGGVGSMVIQLARALTGVTVVATASRPESRRWALDLGAHSVVDHRELRSAVSGVDWVFSPFSAGNVETFAQIMGVGGQVVAIDEPEGLDTLPLKAKSQTWTWELMFTRPLHDPESTAQRELLDEVARLVDAGTLRTTLTQRLGPISPDTLRAAHRAVEGSGMVGKVVVEGW</sequence>
<dbReference type="GO" id="GO:0008270">
    <property type="term" value="F:zinc ion binding"/>
    <property type="evidence" value="ECO:0007669"/>
    <property type="project" value="InterPro"/>
</dbReference>
<comment type="similarity">
    <text evidence="2">Belongs to the zinc-containing alcohol dehydrogenase family. Quinone oxidoreductase subfamily.</text>
</comment>
<keyword evidence="1" id="KW-0521">NADP</keyword>
<dbReference type="Pfam" id="PF13602">
    <property type="entry name" value="ADH_zinc_N_2"/>
    <property type="match status" value="1"/>
</dbReference>
<name>A0A1Q9LKW6_9PSEU</name>
<dbReference type="InterPro" id="IPR020843">
    <property type="entry name" value="ER"/>
</dbReference>
<dbReference type="OrthoDB" id="3175656at2"/>
<dbReference type="EMBL" id="MKQR01000016">
    <property type="protein sequence ID" value="OLR92660.1"/>
    <property type="molecule type" value="Genomic_DNA"/>
</dbReference>
<evidence type="ECO:0000256" key="2">
    <source>
        <dbReference type="RuleBase" id="RU364000"/>
    </source>
</evidence>